<dbReference type="NCBIfam" id="NF008692">
    <property type="entry name" value="PRK11713.1-5"/>
    <property type="match status" value="1"/>
</dbReference>
<dbReference type="GO" id="GO:0005737">
    <property type="term" value="C:cytoplasm"/>
    <property type="evidence" value="ECO:0007669"/>
    <property type="project" value="UniProtKB-SubCell"/>
</dbReference>
<keyword evidence="6 12" id="KW-0698">rRNA processing</keyword>
<dbReference type="SUPFAM" id="SSF75217">
    <property type="entry name" value="alpha/beta knot"/>
    <property type="match status" value="1"/>
</dbReference>
<dbReference type="AlphaFoldDB" id="A0A351R8F6"/>
<evidence type="ECO:0000313" key="15">
    <source>
        <dbReference type="EMBL" id="HBA08327.1"/>
    </source>
</evidence>
<evidence type="ECO:0000256" key="2">
    <source>
        <dbReference type="ARBA" id="ARBA00005528"/>
    </source>
</evidence>
<comment type="similarity">
    <text evidence="2 12">Belongs to the RNA methyltransferase RsmE family.</text>
</comment>
<dbReference type="PANTHER" id="PTHR30027:SF3">
    <property type="entry name" value="16S RRNA (URACIL(1498)-N(3))-METHYLTRANSFERASE"/>
    <property type="match status" value="1"/>
</dbReference>
<evidence type="ECO:0000256" key="7">
    <source>
        <dbReference type="ARBA" id="ARBA00022603"/>
    </source>
</evidence>
<evidence type="ECO:0000256" key="1">
    <source>
        <dbReference type="ARBA" id="ARBA00004496"/>
    </source>
</evidence>
<dbReference type="InterPro" id="IPR029028">
    <property type="entry name" value="Alpha/beta_knot_MTases"/>
</dbReference>
<dbReference type="Gene3D" id="3.40.1280.10">
    <property type="match status" value="1"/>
</dbReference>
<dbReference type="EC" id="2.1.1.193" evidence="3 12"/>
<dbReference type="GO" id="GO:0070475">
    <property type="term" value="P:rRNA base methylation"/>
    <property type="evidence" value="ECO:0007669"/>
    <property type="project" value="TreeGrafter"/>
</dbReference>
<evidence type="ECO:0000256" key="4">
    <source>
        <dbReference type="ARBA" id="ARBA00013673"/>
    </source>
</evidence>
<keyword evidence="5 12" id="KW-0963">Cytoplasm</keyword>
<name>A0A351R8F6_9PROT</name>
<evidence type="ECO:0000256" key="8">
    <source>
        <dbReference type="ARBA" id="ARBA00022679"/>
    </source>
</evidence>
<dbReference type="NCBIfam" id="TIGR00046">
    <property type="entry name" value="RsmE family RNA methyltransferase"/>
    <property type="match status" value="1"/>
</dbReference>
<reference evidence="15 16" key="1">
    <citation type="journal article" date="2018" name="Nat. Biotechnol.">
        <title>A standardized bacterial taxonomy based on genome phylogeny substantially revises the tree of life.</title>
        <authorList>
            <person name="Parks D.H."/>
            <person name="Chuvochina M."/>
            <person name="Waite D.W."/>
            <person name="Rinke C."/>
            <person name="Skarshewski A."/>
            <person name="Chaumeil P.A."/>
            <person name="Hugenholtz P."/>
        </authorList>
    </citation>
    <scope>NUCLEOTIDE SEQUENCE [LARGE SCALE GENOMIC DNA]</scope>
    <source>
        <strain evidence="15">UBA9958</strain>
    </source>
</reference>
<dbReference type="InterPro" id="IPR006700">
    <property type="entry name" value="RsmE"/>
</dbReference>
<dbReference type="InterPro" id="IPR029026">
    <property type="entry name" value="tRNA_m1G_MTases_N"/>
</dbReference>
<comment type="function">
    <text evidence="10 12">Specifically methylates the N3 position of the uracil ring of uridine 1498 (m3U1498) in 16S rRNA. Acts on the fully assembled 30S ribosomal subunit.</text>
</comment>
<dbReference type="Pfam" id="PF04452">
    <property type="entry name" value="Methyltrans_RNA"/>
    <property type="match status" value="1"/>
</dbReference>
<evidence type="ECO:0000256" key="12">
    <source>
        <dbReference type="PIRNR" id="PIRNR015601"/>
    </source>
</evidence>
<dbReference type="Pfam" id="PF20260">
    <property type="entry name" value="PUA_4"/>
    <property type="match status" value="1"/>
</dbReference>
<dbReference type="EMBL" id="DNAA01000031">
    <property type="protein sequence ID" value="HBA08327.1"/>
    <property type="molecule type" value="Genomic_DNA"/>
</dbReference>
<keyword evidence="9 12" id="KW-0949">S-adenosyl-L-methionine</keyword>
<proteinExistence type="inferred from homology"/>
<accession>A0A351R8F6</accession>
<organism evidence="15 16">
    <name type="scientific">Methylotenera mobilis</name>
    <dbReference type="NCBI Taxonomy" id="359408"/>
    <lineage>
        <taxon>Bacteria</taxon>
        <taxon>Pseudomonadati</taxon>
        <taxon>Pseudomonadota</taxon>
        <taxon>Betaproteobacteria</taxon>
        <taxon>Nitrosomonadales</taxon>
        <taxon>Methylophilaceae</taxon>
        <taxon>Methylotenera</taxon>
    </lineage>
</organism>
<keyword evidence="7 12" id="KW-0489">Methyltransferase</keyword>
<feature type="domain" description="Ribosomal RNA small subunit methyltransferase E methyltransferase" evidence="13">
    <location>
        <begin position="74"/>
        <end position="238"/>
    </location>
</feature>
<evidence type="ECO:0000259" key="13">
    <source>
        <dbReference type="Pfam" id="PF04452"/>
    </source>
</evidence>
<keyword evidence="8 12" id="KW-0808">Transferase</keyword>
<evidence type="ECO:0000256" key="5">
    <source>
        <dbReference type="ARBA" id="ARBA00022490"/>
    </source>
</evidence>
<evidence type="ECO:0000256" key="11">
    <source>
        <dbReference type="ARBA" id="ARBA00047944"/>
    </source>
</evidence>
<evidence type="ECO:0000256" key="10">
    <source>
        <dbReference type="ARBA" id="ARBA00025699"/>
    </source>
</evidence>
<dbReference type="STRING" id="1132855.GCA_000384255_00654"/>
<evidence type="ECO:0000256" key="3">
    <source>
        <dbReference type="ARBA" id="ARBA00012328"/>
    </source>
</evidence>
<evidence type="ECO:0000313" key="16">
    <source>
        <dbReference type="Proteomes" id="UP000264313"/>
    </source>
</evidence>
<dbReference type="CDD" id="cd18084">
    <property type="entry name" value="RsmE-like"/>
    <property type="match status" value="1"/>
</dbReference>
<protein>
    <recommendedName>
        <fullName evidence="4 12">Ribosomal RNA small subunit methyltransferase E</fullName>
        <ecNumber evidence="3 12">2.1.1.193</ecNumber>
    </recommendedName>
</protein>
<sequence length="244" mass="26642">MANLRFYTNSPLVLNETVQLSESAAAHATRALRLTEGDHAILFNGDGHNYDCTLTTVKKNSVTAIITHASEVHNESPLNITLLQAISSGDRMDFTIQKAVELGVKNIQPITSKRSVVKLSAERAEKRTEHWQNIAISACEQSGRAYVPKVLTPISLENWFSQNPSVGTTRILLNPIGAKRLTEIQKPTGEIQLLIGAEGGLSQEEIDLATSQNFQSIVLGPRILRTETAALTAIAAMQLVWGDF</sequence>
<evidence type="ECO:0000256" key="9">
    <source>
        <dbReference type="ARBA" id="ARBA00022691"/>
    </source>
</evidence>
<dbReference type="PIRSF" id="PIRSF015601">
    <property type="entry name" value="MTase_slr0722"/>
    <property type="match status" value="1"/>
</dbReference>
<evidence type="ECO:0000256" key="6">
    <source>
        <dbReference type="ARBA" id="ARBA00022552"/>
    </source>
</evidence>
<comment type="caution">
    <text evidence="15">The sequence shown here is derived from an EMBL/GenBank/DDBJ whole genome shotgun (WGS) entry which is preliminary data.</text>
</comment>
<comment type="subcellular location">
    <subcellularLocation>
        <location evidence="1 12">Cytoplasm</location>
    </subcellularLocation>
</comment>
<dbReference type="SUPFAM" id="SSF88697">
    <property type="entry name" value="PUA domain-like"/>
    <property type="match status" value="1"/>
</dbReference>
<evidence type="ECO:0000259" key="14">
    <source>
        <dbReference type="Pfam" id="PF20260"/>
    </source>
</evidence>
<dbReference type="InterPro" id="IPR046886">
    <property type="entry name" value="RsmE_MTase_dom"/>
</dbReference>
<dbReference type="Gene3D" id="2.40.240.20">
    <property type="entry name" value="Hypothetical PUA domain-like, domain 1"/>
    <property type="match status" value="1"/>
</dbReference>
<dbReference type="InterPro" id="IPR015947">
    <property type="entry name" value="PUA-like_sf"/>
</dbReference>
<feature type="domain" description="Ribosomal RNA small subunit methyltransferase E PUA-like" evidence="14">
    <location>
        <begin position="22"/>
        <end position="66"/>
    </location>
</feature>
<comment type="catalytic activity">
    <reaction evidence="11 12">
        <text>uridine(1498) in 16S rRNA + S-adenosyl-L-methionine = N(3)-methyluridine(1498) in 16S rRNA + S-adenosyl-L-homocysteine + H(+)</text>
        <dbReference type="Rhea" id="RHEA:42920"/>
        <dbReference type="Rhea" id="RHEA-COMP:10283"/>
        <dbReference type="Rhea" id="RHEA-COMP:10284"/>
        <dbReference type="ChEBI" id="CHEBI:15378"/>
        <dbReference type="ChEBI" id="CHEBI:57856"/>
        <dbReference type="ChEBI" id="CHEBI:59789"/>
        <dbReference type="ChEBI" id="CHEBI:65315"/>
        <dbReference type="ChEBI" id="CHEBI:74502"/>
        <dbReference type="EC" id="2.1.1.193"/>
    </reaction>
</comment>
<dbReference type="InterPro" id="IPR046887">
    <property type="entry name" value="RsmE_PUA-like"/>
</dbReference>
<dbReference type="PANTHER" id="PTHR30027">
    <property type="entry name" value="RIBOSOMAL RNA SMALL SUBUNIT METHYLTRANSFERASE E"/>
    <property type="match status" value="1"/>
</dbReference>
<dbReference type="Proteomes" id="UP000264313">
    <property type="component" value="Unassembled WGS sequence"/>
</dbReference>
<dbReference type="GO" id="GO:0070042">
    <property type="term" value="F:rRNA (uridine-N3-)-methyltransferase activity"/>
    <property type="evidence" value="ECO:0007669"/>
    <property type="project" value="TreeGrafter"/>
</dbReference>
<gene>
    <name evidence="15" type="ORF">DCW48_01190</name>
</gene>